<proteinExistence type="predicted"/>
<name>A0AAD2JIA7_9STRA</name>
<dbReference type="Proteomes" id="UP001295423">
    <property type="component" value="Unassembled WGS sequence"/>
</dbReference>
<dbReference type="InterPro" id="IPR050358">
    <property type="entry name" value="RSE1/DDB1/CFT1"/>
</dbReference>
<evidence type="ECO:0000313" key="3">
    <source>
        <dbReference type="EMBL" id="CAJ1953408.1"/>
    </source>
</evidence>
<organism evidence="3 4">
    <name type="scientific">Cylindrotheca closterium</name>
    <dbReference type="NCBI Taxonomy" id="2856"/>
    <lineage>
        <taxon>Eukaryota</taxon>
        <taxon>Sar</taxon>
        <taxon>Stramenopiles</taxon>
        <taxon>Ochrophyta</taxon>
        <taxon>Bacillariophyta</taxon>
        <taxon>Bacillariophyceae</taxon>
        <taxon>Bacillariophycidae</taxon>
        <taxon>Bacillariales</taxon>
        <taxon>Bacillariaceae</taxon>
        <taxon>Cylindrotheca</taxon>
    </lineage>
</organism>
<dbReference type="GO" id="GO:0005634">
    <property type="term" value="C:nucleus"/>
    <property type="evidence" value="ECO:0007669"/>
    <property type="project" value="InterPro"/>
</dbReference>
<feature type="region of interest" description="Disordered" evidence="1">
    <location>
        <begin position="839"/>
        <end position="893"/>
    </location>
</feature>
<dbReference type="Pfam" id="PF03178">
    <property type="entry name" value="CPSF_A"/>
    <property type="match status" value="1"/>
</dbReference>
<sequence length="1668" mass="181204">MARRAPNSRPVHPCYLSIWEGSGGCEFSTWASIDAETENDVPNLVTAQGSTLTIFSIDQATGKLLFLESFPNLYGNVCFIETLKNPNRNHSDSLLLGFSGLPRLAVVSVKKSSEKLLLGTTLLDLTLPLQELSYGSVAPLEQDLQATLLQNPSNTATVVVTLGGGVSMACLQLKYTQAAGWQSINEEPYVLPLQSLSAATLDESAGANVLGSGNRDLNQSIVSGFGDILGTAFLPGYLEPTMVVLHSNPLSGGRAWPGRLGRESGGTRHGMILSSIALTVSHCRSAILWSTQVPADALQVYPTSNGCLVHCANSMLAVGNTGQIQQCLAVNGWVKASVPSEITVTPNPWPFPKLAIALDGAKISFVTDKAGFCVLRHGQVYLLQYTDSWSLLPLYTNIGALGQIENLTCWPLGKVISSKVLEGKLSGIDKSKLSVMDTGLLFAGSRLGDSSLLGFALETTSVADALEGDSIVHPKLEPYSVSAMPGEGESSEYDMILEAEEEALYAAPTTTDGSPTLIPASDDEYTDSLSIQERKRARLSRLFLARSLTVLDSLTALGPLGSGCTGPLSEAITPTTEEEIVLEEKTPSLGATGYIFPCGYGSSGGLALLTTPGRDDRSIVAEEDCVSTSAMFSLPAHRLVVLSMEVGMRFLRLEESSGANSSVKVDEAEQVQQDNAVLKEIDLEQWCTADALQSLSINSSVLLTAGEIASQDFFVVLGIPNENASMTYSCLLLSEGSGQLSVKFNFDMSIPNDEVVSSLTPFCKDTMGTEVLIACTFFSGGSKLFRFSNEGAFETRNFDAELGMDIDSESNEDEEAAFYSRGNVVSMDVFHAPKGAFSLHTSDPSDKELQMTDNSAVSDDDDDDEGLYGSSNDEHDEQSRRPAQKDDGTPEYGTPEEFVSLVAICRQSGKLEIYSVSDVFSDKEASPLFVAFGASHGVSELQGITVPRLPRSHTVSASEIRFFFCGPSSKTKGKFDASRIFCLAIETNHGDTLLYSAELSRRTKTVESFTRVPTKHITRPSREQGKHLTKLRRHRMVSQRDEGKQQFRYNRLFAFQNLSGQDGLFAAVSRPAWFVAERGRPMMLCHRSRHAAPAGASPRPVTGFCSGLLQAAPGLDWGFMTLHERVGRVGSQRITVFDSLLDLSSSHGLIPGGGIFVQKIPLGVTVRRIQLIEGTGSKPLYAVMISRENESDLSLLNTDGLSAEERQRIAEEKENAMIKRQVEADLGGFDMEQEWVEEIEREDCFQVDTKLGGAPPIPSSTHSLWIVDPSAGWVVMDSYELEQHEHAMTMQVLNLSEFTEVPGTVNDTSISEEDLETRPFIAIGTAIVDKDGEDVSGKGRVLLFELKQNVSRSSNAQPELNFVYEKTIFHGPVTSLSCLISEGKSRLVIAAGADINVEQWGADKLTQVGFFRATMSISDTKLFKNFMVLSDAYDSLYFLIWRESDKSLTLLAKDYDPIPVYASGLLSRGGSLDIVCHDDRENLQFFQYAPGDAAARGGNRLVCRADFHLGSQTTDLQSYFCRSSLLVNSSTPSSSLAALKQQDKLYGKSDDDQRLGVHFGTSDGGYGAIVPLSEPIYWRLTALQSVMVNALESDCSLSQRAWRLYRRTPRRGGCRQNERKKGVIDGDLVTRFIDLPISHQEEIASAIGSTVDLILDNLLELACSTKVV</sequence>
<comment type="caution">
    <text evidence="3">The sequence shown here is derived from an EMBL/GenBank/DDBJ whole genome shotgun (WGS) entry which is preliminary data.</text>
</comment>
<dbReference type="InterPro" id="IPR004871">
    <property type="entry name" value="RSE1/DDB1/CPSF1_C"/>
</dbReference>
<feature type="domain" description="RSE1/DDB1/CPSF1 C-terminal" evidence="2">
    <location>
        <begin position="1263"/>
        <end position="1634"/>
    </location>
</feature>
<evidence type="ECO:0000256" key="1">
    <source>
        <dbReference type="SAM" id="MobiDB-lite"/>
    </source>
</evidence>
<dbReference type="Gene3D" id="1.10.150.910">
    <property type="match status" value="1"/>
</dbReference>
<gene>
    <name evidence="3" type="ORF">CYCCA115_LOCUS14015</name>
</gene>
<reference evidence="3" key="1">
    <citation type="submission" date="2023-08" db="EMBL/GenBank/DDBJ databases">
        <authorList>
            <person name="Audoor S."/>
            <person name="Bilcke G."/>
        </authorList>
    </citation>
    <scope>NUCLEOTIDE SEQUENCE</scope>
</reference>
<dbReference type="EMBL" id="CAKOGP040001825">
    <property type="protein sequence ID" value="CAJ1953408.1"/>
    <property type="molecule type" value="Genomic_DNA"/>
</dbReference>
<dbReference type="GO" id="GO:0003676">
    <property type="term" value="F:nucleic acid binding"/>
    <property type="evidence" value="ECO:0007669"/>
    <property type="project" value="InterPro"/>
</dbReference>
<protein>
    <recommendedName>
        <fullName evidence="2">RSE1/DDB1/CPSF1 C-terminal domain-containing protein</fullName>
    </recommendedName>
</protein>
<keyword evidence="4" id="KW-1185">Reference proteome</keyword>
<accession>A0AAD2JIA7</accession>
<feature type="compositionally biased region" description="Basic and acidic residues" evidence="1">
    <location>
        <begin position="877"/>
        <end position="888"/>
    </location>
</feature>
<dbReference type="PANTHER" id="PTHR10644">
    <property type="entry name" value="DNA REPAIR/RNA PROCESSING CPSF FAMILY"/>
    <property type="match status" value="1"/>
</dbReference>
<evidence type="ECO:0000259" key="2">
    <source>
        <dbReference type="Pfam" id="PF03178"/>
    </source>
</evidence>
<dbReference type="InterPro" id="IPR015943">
    <property type="entry name" value="WD40/YVTN_repeat-like_dom_sf"/>
</dbReference>
<dbReference type="Gene3D" id="2.130.10.10">
    <property type="entry name" value="YVTN repeat-like/Quinoprotein amine dehydrogenase"/>
    <property type="match status" value="2"/>
</dbReference>
<evidence type="ECO:0000313" key="4">
    <source>
        <dbReference type="Proteomes" id="UP001295423"/>
    </source>
</evidence>